<keyword evidence="9" id="KW-1185">Reference proteome</keyword>
<dbReference type="PANTHER" id="PTHR23301">
    <property type="entry name" value="CHITIN BINDING PERITROPHIN-A"/>
    <property type="match status" value="1"/>
</dbReference>
<evidence type="ECO:0000256" key="1">
    <source>
        <dbReference type="ARBA" id="ARBA00022669"/>
    </source>
</evidence>
<evidence type="ECO:0000256" key="4">
    <source>
        <dbReference type="ARBA" id="ARBA00023157"/>
    </source>
</evidence>
<evidence type="ECO:0000256" key="6">
    <source>
        <dbReference type="SAM" id="MobiDB-lite"/>
    </source>
</evidence>
<keyword evidence="5" id="KW-0325">Glycoprotein</keyword>
<accession>A0AAD8ERL4</accession>
<feature type="compositionally biased region" description="Low complexity" evidence="6">
    <location>
        <begin position="1"/>
        <end position="10"/>
    </location>
</feature>
<gene>
    <name evidence="8" type="ORF">L9F63_009573</name>
</gene>
<feature type="compositionally biased region" description="Low complexity" evidence="6">
    <location>
        <begin position="169"/>
        <end position="192"/>
    </location>
</feature>
<dbReference type="GO" id="GO:0008061">
    <property type="term" value="F:chitin binding"/>
    <property type="evidence" value="ECO:0007669"/>
    <property type="project" value="UniProtKB-KW"/>
</dbReference>
<dbReference type="Gene3D" id="2.170.140.10">
    <property type="entry name" value="Chitin binding domain"/>
    <property type="match status" value="5"/>
</dbReference>
<evidence type="ECO:0000256" key="3">
    <source>
        <dbReference type="ARBA" id="ARBA00022737"/>
    </source>
</evidence>
<keyword evidence="2" id="KW-0732">Signal</keyword>
<feature type="domain" description="Chitin-binding type-2" evidence="7">
    <location>
        <begin position="52"/>
        <end position="111"/>
    </location>
</feature>
<feature type="domain" description="Chitin-binding type-2" evidence="7">
    <location>
        <begin position="206"/>
        <end position="265"/>
    </location>
</feature>
<feature type="compositionally biased region" description="Basic and acidic residues" evidence="6">
    <location>
        <begin position="487"/>
        <end position="500"/>
    </location>
</feature>
<dbReference type="SUPFAM" id="SSF57625">
    <property type="entry name" value="Invertebrate chitin-binding proteins"/>
    <property type="match status" value="5"/>
</dbReference>
<feature type="non-terminal residue" evidence="8">
    <location>
        <position position="1"/>
    </location>
</feature>
<protein>
    <recommendedName>
        <fullName evidence="7">Chitin-binding type-2 domain-containing protein</fullName>
    </recommendedName>
</protein>
<keyword evidence="3" id="KW-0677">Repeat</keyword>
<dbReference type="GO" id="GO:0005576">
    <property type="term" value="C:extracellular region"/>
    <property type="evidence" value="ECO:0007669"/>
    <property type="project" value="InterPro"/>
</dbReference>
<feature type="non-terminal residue" evidence="8">
    <location>
        <position position="665"/>
    </location>
</feature>
<dbReference type="Proteomes" id="UP001233999">
    <property type="component" value="Unassembled WGS sequence"/>
</dbReference>
<feature type="compositionally biased region" description="Low complexity" evidence="6">
    <location>
        <begin position="452"/>
        <end position="468"/>
    </location>
</feature>
<evidence type="ECO:0000256" key="5">
    <source>
        <dbReference type="ARBA" id="ARBA00023180"/>
    </source>
</evidence>
<evidence type="ECO:0000259" key="7">
    <source>
        <dbReference type="PROSITE" id="PS50940"/>
    </source>
</evidence>
<proteinExistence type="predicted"/>
<comment type="caution">
    <text evidence="8">The sequence shown here is derived from an EMBL/GenBank/DDBJ whole genome shotgun (WGS) entry which is preliminary data.</text>
</comment>
<sequence>TETGETSETVTDTKTETGKTSESTSQTKTETGKTSESTSQTNSGYGCPSAKAPSCPAKDGRFATLLAHPSSSSYYYECSNGIAYCMPCPTGLVFNTDLSVCDYATGYGCPSAKAPSCPSKDGRYATLLAHPSSSSYYYECSNGIAYCMPCPSGLVFNTDLSVCDYTETGKTSESTSQTKTETGKTSESTSQTNNANSGIGCPSAKAPSCPSKDGRYATLLAHPSSSSYYYECSNGIAYCMPCPTGLVFNTDLSVCDYTETGKTSESTSQTKTETGKTSESTSQTNSGYGCPSAKAPSCPSKDGRYATLLAHPSSSSYYYECSNGIAYCMPCPTGLVFNTDLSVCDYRLRLLPACPAEDPKSAIIVPHPKSCEWYFECSNGVAHCMSCPSGEYFNQKLKVCDYPENAGCGVKNNAMKDQHLEMEKEQAKMSVLLAHPTSSSFYYECSNVSETDSASGSESSSDEGSASGNGDGAIDNAMKDQHLEMEKEQAKINDRQRDEGSASGNGEGAVSGNVETYLIPQAHLSTMNAAMIDNAMKDQHLEMEMEQAKMSIDNGATMLVCDYAVSESETGSEIQIIAESGTDSKTNEETVVENGSESESNALNACPAVEAPACPSKDPEMAVLLEHPTREYFNPNLKVRSRFKLTYCNQYKLSKDTREKVFAKM</sequence>
<dbReference type="Pfam" id="PF01607">
    <property type="entry name" value="CBM_14"/>
    <property type="match status" value="5"/>
</dbReference>
<evidence type="ECO:0000256" key="2">
    <source>
        <dbReference type="ARBA" id="ARBA00022729"/>
    </source>
</evidence>
<feature type="domain" description="Chitin-binding type-2" evidence="7">
    <location>
        <begin position="351"/>
        <end position="410"/>
    </location>
</feature>
<dbReference type="InterPro" id="IPR051940">
    <property type="entry name" value="Chitin_bind-dev_reg"/>
</dbReference>
<feature type="domain" description="Chitin-binding type-2" evidence="7">
    <location>
        <begin position="114"/>
        <end position="173"/>
    </location>
</feature>
<reference evidence="8" key="1">
    <citation type="journal article" date="2023" name="IScience">
        <title>Live-bearing cockroach genome reveals convergent evolutionary mechanisms linked to viviparity in insects and beyond.</title>
        <authorList>
            <person name="Fouks B."/>
            <person name="Harrison M.C."/>
            <person name="Mikhailova A.A."/>
            <person name="Marchal E."/>
            <person name="English S."/>
            <person name="Carruthers M."/>
            <person name="Jennings E.C."/>
            <person name="Chiamaka E.L."/>
            <person name="Frigard R.A."/>
            <person name="Pippel M."/>
            <person name="Attardo G.M."/>
            <person name="Benoit J.B."/>
            <person name="Bornberg-Bauer E."/>
            <person name="Tobe S.S."/>
        </authorList>
    </citation>
    <scope>NUCLEOTIDE SEQUENCE</scope>
    <source>
        <strain evidence="8">Stay&amp;Tobe</strain>
    </source>
</reference>
<feature type="region of interest" description="Disordered" evidence="6">
    <location>
        <begin position="169"/>
        <end position="203"/>
    </location>
</feature>
<dbReference type="InterPro" id="IPR002557">
    <property type="entry name" value="Chitin-bd_dom"/>
</dbReference>
<evidence type="ECO:0000313" key="8">
    <source>
        <dbReference type="EMBL" id="KAJ9600163.1"/>
    </source>
</evidence>
<dbReference type="PROSITE" id="PS50940">
    <property type="entry name" value="CHIT_BIND_II"/>
    <property type="match status" value="5"/>
</dbReference>
<feature type="region of interest" description="Disordered" evidence="6">
    <location>
        <begin position="452"/>
        <end position="475"/>
    </location>
</feature>
<feature type="domain" description="Chitin-binding type-2" evidence="7">
    <location>
        <begin position="295"/>
        <end position="346"/>
    </location>
</feature>
<reference evidence="8" key="2">
    <citation type="submission" date="2023-05" db="EMBL/GenBank/DDBJ databases">
        <authorList>
            <person name="Fouks B."/>
        </authorList>
    </citation>
    <scope>NUCLEOTIDE SEQUENCE</scope>
    <source>
        <strain evidence="8">Stay&amp;Tobe</strain>
        <tissue evidence="8">Testes</tissue>
    </source>
</reference>
<keyword evidence="1" id="KW-0147">Chitin-binding</keyword>
<feature type="region of interest" description="Disordered" evidence="6">
    <location>
        <begin position="487"/>
        <end position="511"/>
    </location>
</feature>
<feature type="region of interest" description="Disordered" evidence="6">
    <location>
        <begin position="261"/>
        <end position="299"/>
    </location>
</feature>
<organism evidence="8 9">
    <name type="scientific">Diploptera punctata</name>
    <name type="common">Pacific beetle cockroach</name>
    <dbReference type="NCBI Taxonomy" id="6984"/>
    <lineage>
        <taxon>Eukaryota</taxon>
        <taxon>Metazoa</taxon>
        <taxon>Ecdysozoa</taxon>
        <taxon>Arthropoda</taxon>
        <taxon>Hexapoda</taxon>
        <taxon>Insecta</taxon>
        <taxon>Pterygota</taxon>
        <taxon>Neoptera</taxon>
        <taxon>Polyneoptera</taxon>
        <taxon>Dictyoptera</taxon>
        <taxon>Blattodea</taxon>
        <taxon>Blaberoidea</taxon>
        <taxon>Blaberidae</taxon>
        <taxon>Diplopterinae</taxon>
        <taxon>Diploptera</taxon>
    </lineage>
</organism>
<name>A0AAD8ERL4_DIPPU</name>
<dbReference type="EMBL" id="JASPKZ010000446">
    <property type="protein sequence ID" value="KAJ9600163.1"/>
    <property type="molecule type" value="Genomic_DNA"/>
</dbReference>
<feature type="compositionally biased region" description="Low complexity" evidence="6">
    <location>
        <begin position="20"/>
        <end position="41"/>
    </location>
</feature>
<evidence type="ECO:0000313" key="9">
    <source>
        <dbReference type="Proteomes" id="UP001233999"/>
    </source>
</evidence>
<dbReference type="AlphaFoldDB" id="A0AAD8ERL4"/>
<keyword evidence="4" id="KW-1015">Disulfide bond</keyword>
<dbReference type="PANTHER" id="PTHR23301:SF0">
    <property type="entry name" value="CHITIN-BINDING TYPE-2 DOMAIN-CONTAINING PROTEIN-RELATED"/>
    <property type="match status" value="1"/>
</dbReference>
<feature type="region of interest" description="Disordered" evidence="6">
    <location>
        <begin position="1"/>
        <end position="48"/>
    </location>
</feature>
<dbReference type="SMART" id="SM00494">
    <property type="entry name" value="ChtBD2"/>
    <property type="match status" value="5"/>
</dbReference>
<dbReference type="InterPro" id="IPR036508">
    <property type="entry name" value="Chitin-bd_dom_sf"/>
</dbReference>
<feature type="compositionally biased region" description="Low complexity" evidence="6">
    <location>
        <begin position="261"/>
        <end position="284"/>
    </location>
</feature>